<dbReference type="SUPFAM" id="SSF56219">
    <property type="entry name" value="DNase I-like"/>
    <property type="match status" value="1"/>
</dbReference>
<evidence type="ECO:0000313" key="3">
    <source>
        <dbReference type="Proteomes" id="UP001234989"/>
    </source>
</evidence>
<dbReference type="Gene3D" id="3.60.10.10">
    <property type="entry name" value="Endonuclease/exonuclease/phosphatase"/>
    <property type="match status" value="1"/>
</dbReference>
<dbReference type="PANTHER" id="PTHR33710:SF65">
    <property type="entry name" value="ENDONUCLEASE_EXONUCLEASE_PHOSPHATASE"/>
    <property type="match status" value="1"/>
</dbReference>
<dbReference type="Proteomes" id="UP001234989">
    <property type="component" value="Chromosome 5"/>
</dbReference>
<protein>
    <recommendedName>
        <fullName evidence="1">Endonuclease/exonuclease/phosphatase domain-containing protein</fullName>
    </recommendedName>
</protein>
<evidence type="ECO:0000259" key="1">
    <source>
        <dbReference type="Pfam" id="PF14529"/>
    </source>
</evidence>
<organism evidence="2 3">
    <name type="scientific">Solanum verrucosum</name>
    <dbReference type="NCBI Taxonomy" id="315347"/>
    <lineage>
        <taxon>Eukaryota</taxon>
        <taxon>Viridiplantae</taxon>
        <taxon>Streptophyta</taxon>
        <taxon>Embryophyta</taxon>
        <taxon>Tracheophyta</taxon>
        <taxon>Spermatophyta</taxon>
        <taxon>Magnoliopsida</taxon>
        <taxon>eudicotyledons</taxon>
        <taxon>Gunneridae</taxon>
        <taxon>Pentapetalae</taxon>
        <taxon>asterids</taxon>
        <taxon>lamiids</taxon>
        <taxon>Solanales</taxon>
        <taxon>Solanaceae</taxon>
        <taxon>Solanoideae</taxon>
        <taxon>Solaneae</taxon>
        <taxon>Solanum</taxon>
    </lineage>
</organism>
<reference evidence="2" key="1">
    <citation type="submission" date="2023-08" db="EMBL/GenBank/DDBJ databases">
        <title>A de novo genome assembly of Solanum verrucosum Schlechtendal, a Mexican diploid species geographically isolated from the other diploid A-genome species in potato relatives.</title>
        <authorList>
            <person name="Hosaka K."/>
        </authorList>
    </citation>
    <scope>NUCLEOTIDE SEQUENCE</scope>
    <source>
        <tissue evidence="2">Young leaves</tissue>
    </source>
</reference>
<dbReference type="Pfam" id="PF14529">
    <property type="entry name" value="Exo_endo_phos_2"/>
    <property type="match status" value="1"/>
</dbReference>
<accession>A0AAF0TY63</accession>
<dbReference type="InterPro" id="IPR036691">
    <property type="entry name" value="Endo/exonu/phosph_ase_sf"/>
</dbReference>
<evidence type="ECO:0000313" key="2">
    <source>
        <dbReference type="EMBL" id="WMV29408.1"/>
    </source>
</evidence>
<dbReference type="PANTHER" id="PTHR33710">
    <property type="entry name" value="BNAC02G09200D PROTEIN"/>
    <property type="match status" value="1"/>
</dbReference>
<name>A0AAF0TY63_SOLVR</name>
<proteinExistence type="predicted"/>
<dbReference type="InterPro" id="IPR005135">
    <property type="entry name" value="Endo/exonuclease/phosphatase"/>
</dbReference>
<dbReference type="EMBL" id="CP133616">
    <property type="protein sequence ID" value="WMV29408.1"/>
    <property type="molecule type" value="Genomic_DNA"/>
</dbReference>
<gene>
    <name evidence="2" type="ORF">MTR67_022793</name>
</gene>
<sequence length="308" mass="36320">MKAFCRENNVILFAVLENKVKEERAPKIIKKLGDRWRWAANYNADRRGRIWLLWDYSIIDFRVDVVHQQFVFGYCTRIKSNTEFYFGAVYGLHTIADRRALWGDLEPVINNAAAPLVLMGDYNAIRKGDDRFNGNQVTDSETRDFNNFLLDNSLTEMKTVGRQYTWINNHTHSKIDRIIVNAEWVQQWPHIKGVILEPHFSDHCPLSVKMEEHDGKGPKPFRFYNYMAEHKFFITEVEESWNRRSAAKTMYEVWLKLKQMKVVMKNMAKKEFGNIEEKIIAARVALRNYQNTHSDPTRGQNQCHVENN</sequence>
<keyword evidence="3" id="KW-1185">Reference proteome</keyword>
<feature type="domain" description="Endonuclease/exonuclease/phosphatase" evidence="1">
    <location>
        <begin position="97"/>
        <end position="205"/>
    </location>
</feature>
<dbReference type="AlphaFoldDB" id="A0AAF0TY63"/>
<dbReference type="GO" id="GO:0003824">
    <property type="term" value="F:catalytic activity"/>
    <property type="evidence" value="ECO:0007669"/>
    <property type="project" value="InterPro"/>
</dbReference>